<dbReference type="GO" id="GO:0031405">
    <property type="term" value="F:lipoic acid binding"/>
    <property type="evidence" value="ECO:0007669"/>
    <property type="project" value="TreeGrafter"/>
</dbReference>
<name>A0A5B9QRU5_9BACT</name>
<proteinExistence type="inferred from homology"/>
<dbReference type="Gene3D" id="4.10.320.10">
    <property type="entry name" value="E3-binding domain"/>
    <property type="match status" value="1"/>
</dbReference>
<dbReference type="InterPro" id="IPR004167">
    <property type="entry name" value="PSBD"/>
</dbReference>
<evidence type="ECO:0000256" key="7">
    <source>
        <dbReference type="ARBA" id="ARBA00025211"/>
    </source>
</evidence>
<comment type="catalytic activity">
    <reaction evidence="8">
        <text>N(6)-[(R)-dihydrolipoyl]-L-lysyl-[protein] + acetyl-CoA = N(6)-[(R)-S(8)-acetyldihydrolipoyl]-L-lysyl-[protein] + CoA</text>
        <dbReference type="Rhea" id="RHEA:17017"/>
        <dbReference type="Rhea" id="RHEA-COMP:10475"/>
        <dbReference type="Rhea" id="RHEA-COMP:10478"/>
        <dbReference type="ChEBI" id="CHEBI:57287"/>
        <dbReference type="ChEBI" id="CHEBI:57288"/>
        <dbReference type="ChEBI" id="CHEBI:83100"/>
        <dbReference type="ChEBI" id="CHEBI:83111"/>
        <dbReference type="EC" id="2.3.1.12"/>
    </reaction>
</comment>
<dbReference type="InterPro" id="IPR000089">
    <property type="entry name" value="Biotin_lipoyl"/>
</dbReference>
<dbReference type="SUPFAM" id="SSF47005">
    <property type="entry name" value="Peripheral subunit-binding domain of 2-oxo acid dehydrogenase complex"/>
    <property type="match status" value="1"/>
</dbReference>
<dbReference type="InterPro" id="IPR011053">
    <property type="entry name" value="Single_hybrid_motif"/>
</dbReference>
<evidence type="ECO:0000256" key="4">
    <source>
        <dbReference type="ARBA" id="ARBA00022679"/>
    </source>
</evidence>
<feature type="compositionally biased region" description="Polar residues" evidence="10">
    <location>
        <begin position="154"/>
        <end position="163"/>
    </location>
</feature>
<dbReference type="InterPro" id="IPR050743">
    <property type="entry name" value="2-oxoacid_DH_E2_comp"/>
</dbReference>
<keyword evidence="5 9" id="KW-0450">Lipoyl</keyword>
<feature type="domain" description="Peripheral subunit-binding (PSBD)" evidence="12">
    <location>
        <begin position="165"/>
        <end position="202"/>
    </location>
</feature>
<feature type="compositionally biased region" description="Low complexity" evidence="10">
    <location>
        <begin position="101"/>
        <end position="110"/>
    </location>
</feature>
<dbReference type="InterPro" id="IPR003016">
    <property type="entry name" value="2-oxoA_DH_lipoyl-BS"/>
</dbReference>
<dbReference type="Proteomes" id="UP000325286">
    <property type="component" value="Chromosome"/>
</dbReference>
<accession>A0A5B9QRU5</accession>
<dbReference type="InterPro" id="IPR036625">
    <property type="entry name" value="E3-bd_dom_sf"/>
</dbReference>
<feature type="region of interest" description="Disordered" evidence="10">
    <location>
        <begin position="81"/>
        <end position="163"/>
    </location>
</feature>
<keyword evidence="14" id="KW-1185">Reference proteome</keyword>
<evidence type="ECO:0000256" key="8">
    <source>
        <dbReference type="ARBA" id="ARBA00048370"/>
    </source>
</evidence>
<gene>
    <name evidence="13" type="primary">pdhC</name>
    <name evidence="13" type="ORF">UC8_20690</name>
</gene>
<comment type="function">
    <text evidence="7">The pyruvate dehydrogenase complex catalyzes the overall conversion of pyruvate to acetyl-CoA and CO(2). It contains multiple copies of three enzymatic components: pyruvate dehydrogenase (E1), dihydrolipoamide acetyltransferase (E2) and lipoamide dehydrogenase (E3).</text>
</comment>
<evidence type="ECO:0000313" key="14">
    <source>
        <dbReference type="Proteomes" id="UP000325286"/>
    </source>
</evidence>
<keyword evidence="6 9" id="KW-0012">Acyltransferase</keyword>
<dbReference type="Pfam" id="PF02817">
    <property type="entry name" value="E3_binding"/>
    <property type="match status" value="1"/>
</dbReference>
<feature type="region of interest" description="Disordered" evidence="10">
    <location>
        <begin position="208"/>
        <end position="243"/>
    </location>
</feature>
<dbReference type="CDD" id="cd06849">
    <property type="entry name" value="lipoyl_domain"/>
    <property type="match status" value="1"/>
</dbReference>
<dbReference type="EMBL" id="CP042914">
    <property type="protein sequence ID" value="QEG40065.1"/>
    <property type="molecule type" value="Genomic_DNA"/>
</dbReference>
<evidence type="ECO:0000256" key="1">
    <source>
        <dbReference type="ARBA" id="ARBA00001938"/>
    </source>
</evidence>
<dbReference type="InterPro" id="IPR001078">
    <property type="entry name" value="2-oxoacid_DH_actylTfrase"/>
</dbReference>
<reference evidence="13 14" key="1">
    <citation type="submission" date="2019-08" db="EMBL/GenBank/DDBJ databases">
        <title>Deep-cultivation of Planctomycetes and their phenomic and genomic characterization uncovers novel biology.</title>
        <authorList>
            <person name="Wiegand S."/>
            <person name="Jogler M."/>
            <person name="Boedeker C."/>
            <person name="Pinto D."/>
            <person name="Vollmers J."/>
            <person name="Rivas-Marin E."/>
            <person name="Kohn T."/>
            <person name="Peeters S.H."/>
            <person name="Heuer A."/>
            <person name="Rast P."/>
            <person name="Oberbeckmann S."/>
            <person name="Bunk B."/>
            <person name="Jeske O."/>
            <person name="Meyerdierks A."/>
            <person name="Storesund J.E."/>
            <person name="Kallscheuer N."/>
            <person name="Luecker S."/>
            <person name="Lage O.M."/>
            <person name="Pohl T."/>
            <person name="Merkel B.J."/>
            <person name="Hornburger P."/>
            <person name="Mueller R.-W."/>
            <person name="Bruemmer F."/>
            <person name="Labrenz M."/>
            <person name="Spormann A.M."/>
            <person name="Op den Camp H."/>
            <person name="Overmann J."/>
            <person name="Amann R."/>
            <person name="Jetten M.S.M."/>
            <person name="Mascher T."/>
            <person name="Medema M.H."/>
            <person name="Devos D.P."/>
            <person name="Kaster A.-K."/>
            <person name="Ovreas L."/>
            <person name="Rohde M."/>
            <person name="Galperin M.Y."/>
            <person name="Jogler C."/>
        </authorList>
    </citation>
    <scope>NUCLEOTIDE SEQUENCE [LARGE SCALE GENOMIC DNA]</scope>
    <source>
        <strain evidence="13 14">UC8</strain>
    </source>
</reference>
<protein>
    <recommendedName>
        <fullName evidence="9">Dihydrolipoamide acetyltransferase component of pyruvate dehydrogenase complex</fullName>
        <ecNumber evidence="9">2.3.1.-</ecNumber>
    </recommendedName>
</protein>
<organism evidence="13 14">
    <name type="scientific">Roseimaritima ulvae</name>
    <dbReference type="NCBI Taxonomy" id="980254"/>
    <lineage>
        <taxon>Bacteria</taxon>
        <taxon>Pseudomonadati</taxon>
        <taxon>Planctomycetota</taxon>
        <taxon>Planctomycetia</taxon>
        <taxon>Pirellulales</taxon>
        <taxon>Pirellulaceae</taxon>
        <taxon>Roseimaritima</taxon>
    </lineage>
</organism>
<dbReference type="EC" id="2.3.1.-" evidence="9"/>
<dbReference type="InterPro" id="IPR023213">
    <property type="entry name" value="CAT-like_dom_sf"/>
</dbReference>
<dbReference type="PANTHER" id="PTHR43178">
    <property type="entry name" value="DIHYDROLIPOAMIDE ACETYLTRANSFERASE COMPONENT OF PYRUVATE DEHYDROGENASE COMPLEX"/>
    <property type="match status" value="1"/>
</dbReference>
<evidence type="ECO:0000256" key="9">
    <source>
        <dbReference type="RuleBase" id="RU003423"/>
    </source>
</evidence>
<evidence type="ECO:0000256" key="5">
    <source>
        <dbReference type="ARBA" id="ARBA00022823"/>
    </source>
</evidence>
<evidence type="ECO:0000256" key="10">
    <source>
        <dbReference type="SAM" id="MobiDB-lite"/>
    </source>
</evidence>
<comment type="cofactor">
    <cofactor evidence="1 9">
        <name>(R)-lipoate</name>
        <dbReference type="ChEBI" id="CHEBI:83088"/>
    </cofactor>
</comment>
<dbReference type="PROSITE" id="PS51826">
    <property type="entry name" value="PSBD"/>
    <property type="match status" value="1"/>
</dbReference>
<evidence type="ECO:0000259" key="12">
    <source>
        <dbReference type="PROSITE" id="PS51826"/>
    </source>
</evidence>
<dbReference type="GO" id="GO:0004742">
    <property type="term" value="F:dihydrolipoyllysine-residue acetyltransferase activity"/>
    <property type="evidence" value="ECO:0007669"/>
    <property type="project" value="UniProtKB-EC"/>
</dbReference>
<evidence type="ECO:0000259" key="11">
    <source>
        <dbReference type="PROSITE" id="PS50968"/>
    </source>
</evidence>
<keyword evidence="13" id="KW-0670">Pyruvate</keyword>
<dbReference type="SUPFAM" id="SSF51230">
    <property type="entry name" value="Single hybrid motif"/>
    <property type="match status" value="1"/>
</dbReference>
<feature type="compositionally biased region" description="Pro residues" evidence="10">
    <location>
        <begin position="119"/>
        <end position="147"/>
    </location>
</feature>
<comment type="subunit">
    <text evidence="3">Forms a 24-polypeptide structural core with octahedral symmetry.</text>
</comment>
<dbReference type="GO" id="GO:0006086">
    <property type="term" value="P:pyruvate decarboxylation to acetyl-CoA"/>
    <property type="evidence" value="ECO:0007669"/>
    <property type="project" value="TreeGrafter"/>
</dbReference>
<dbReference type="FunFam" id="3.30.559.10:FF:000007">
    <property type="entry name" value="Dihydrolipoamide acetyltransferase component of pyruvate dehydrogenase complex"/>
    <property type="match status" value="1"/>
</dbReference>
<dbReference type="Pfam" id="PF00198">
    <property type="entry name" value="2-oxoacid_dh"/>
    <property type="match status" value="1"/>
</dbReference>
<sequence>MAIEEVKLPELSEGIDSGDVLEILVSEGDVITSGQDIVEMETDKATVPVPSSVAGKVVEILVKPGDTVPIGGPLLKVEAGATAAPAADPPAAEPAAEKPAAESQPAAEAPAAKEEPKPEPPAPQAAAPEPPAPAAPATPAAPAPAAPAPASAPVATTVSQSGTIPAGPAIRRFAREVGVDLSTVTGSGDGGRITRDDVLAVVRHASQAARSGNSAPAAAASSGGSVATPATPGLPGDAAEDDFGPVRVERMSKIRKTIAAQMHVSWSSVPRVTNFDDADITDLERLRGSSKEDYAAQGIKLTTMPFLIKAVATALRHHPAINAVLDTENEQVVYKDYVNVGIAVDTDRGLVVPVMRNTDKSGIPDIARGLAEMAAKVRGGQFGVNDLRGGTFTISNLGAIGGQYSTPIVNVPEVAILLVGRSRKLPVVMPDDTIQPRLMMPLSLSYDHRLVDGGTAARFLNDVISYLEAPSRLLLAL</sequence>
<dbReference type="GO" id="GO:0005737">
    <property type="term" value="C:cytoplasm"/>
    <property type="evidence" value="ECO:0007669"/>
    <property type="project" value="TreeGrafter"/>
</dbReference>
<feature type="domain" description="Lipoyl-binding" evidence="11">
    <location>
        <begin position="3"/>
        <end position="78"/>
    </location>
</feature>
<dbReference type="PROSITE" id="PS00189">
    <property type="entry name" value="LIPOYL"/>
    <property type="match status" value="1"/>
</dbReference>
<evidence type="ECO:0000256" key="6">
    <source>
        <dbReference type="ARBA" id="ARBA00023315"/>
    </source>
</evidence>
<dbReference type="Gene3D" id="2.40.50.100">
    <property type="match status" value="1"/>
</dbReference>
<evidence type="ECO:0000256" key="3">
    <source>
        <dbReference type="ARBA" id="ARBA00011484"/>
    </source>
</evidence>
<dbReference type="SUPFAM" id="SSF52777">
    <property type="entry name" value="CoA-dependent acyltransferases"/>
    <property type="match status" value="1"/>
</dbReference>
<evidence type="ECO:0000256" key="2">
    <source>
        <dbReference type="ARBA" id="ARBA00007317"/>
    </source>
</evidence>
<feature type="compositionally biased region" description="Low complexity" evidence="10">
    <location>
        <begin position="208"/>
        <end position="230"/>
    </location>
</feature>
<dbReference type="AlphaFoldDB" id="A0A5B9QRU5"/>
<dbReference type="KEGG" id="rul:UC8_20690"/>
<dbReference type="PROSITE" id="PS50968">
    <property type="entry name" value="BIOTINYL_LIPOYL"/>
    <property type="match status" value="1"/>
</dbReference>
<dbReference type="PANTHER" id="PTHR43178:SF2">
    <property type="entry name" value="DIHYDROLIPOYLLYSINE-RESIDUE ACETYLTRANSFERASE COMPONENT OF PYRUVATE DEHYDROGENASE COMPLEX"/>
    <property type="match status" value="1"/>
</dbReference>
<dbReference type="Gene3D" id="3.30.559.10">
    <property type="entry name" value="Chloramphenicol acetyltransferase-like domain"/>
    <property type="match status" value="1"/>
</dbReference>
<comment type="similarity">
    <text evidence="2 9">Belongs to the 2-oxoacid dehydrogenase family.</text>
</comment>
<dbReference type="Pfam" id="PF00364">
    <property type="entry name" value="Biotin_lipoyl"/>
    <property type="match status" value="1"/>
</dbReference>
<evidence type="ECO:0000313" key="13">
    <source>
        <dbReference type="EMBL" id="QEG40065.1"/>
    </source>
</evidence>
<keyword evidence="4 9" id="KW-0808">Transferase</keyword>